<comment type="caution">
    <text evidence="1">The sequence shown here is derived from an EMBL/GenBank/DDBJ whole genome shotgun (WGS) entry which is preliminary data.</text>
</comment>
<gene>
    <name evidence="1" type="ORF">JR316_0006831</name>
</gene>
<accession>A0ACB8GX80</accession>
<keyword evidence="2" id="KW-1185">Reference proteome</keyword>
<dbReference type="EMBL" id="JAFIQS020000006">
    <property type="protein sequence ID" value="KAH9480233.1"/>
    <property type="molecule type" value="Genomic_DNA"/>
</dbReference>
<protein>
    <submittedName>
        <fullName evidence="1">Uncharacterized protein</fullName>
    </submittedName>
</protein>
<organism evidence="1 2">
    <name type="scientific">Psilocybe cubensis</name>
    <name type="common">Psychedelic mushroom</name>
    <name type="synonym">Stropharia cubensis</name>
    <dbReference type="NCBI Taxonomy" id="181762"/>
    <lineage>
        <taxon>Eukaryota</taxon>
        <taxon>Fungi</taxon>
        <taxon>Dikarya</taxon>
        <taxon>Basidiomycota</taxon>
        <taxon>Agaricomycotina</taxon>
        <taxon>Agaricomycetes</taxon>
        <taxon>Agaricomycetidae</taxon>
        <taxon>Agaricales</taxon>
        <taxon>Agaricineae</taxon>
        <taxon>Strophariaceae</taxon>
        <taxon>Psilocybe</taxon>
    </lineage>
</organism>
<sequence>MRKINPWLPSFGISRVFHIFIIFVDNADTWNTLFFMPIQFMYYLSYDALCPLICFHENITLRTHPLRRSITTVLYPWLSPLQQFYSVSSRAFLPVKMADNATLRPRFCYMPCYGATFRDIYRSC</sequence>
<proteinExistence type="predicted"/>
<evidence type="ECO:0000313" key="2">
    <source>
        <dbReference type="Proteomes" id="UP000664032"/>
    </source>
</evidence>
<reference evidence="1" key="1">
    <citation type="submission" date="2021-10" db="EMBL/GenBank/DDBJ databases">
        <title>Psilocybe cubensis genome.</title>
        <authorList>
            <person name="Mckernan K.J."/>
            <person name="Crawford S."/>
            <person name="Trippe A."/>
            <person name="Kane L.T."/>
            <person name="Mclaughlin S."/>
        </authorList>
    </citation>
    <scope>NUCLEOTIDE SEQUENCE</scope>
    <source>
        <strain evidence="1">MGC-MH-2018</strain>
    </source>
</reference>
<dbReference type="Proteomes" id="UP000664032">
    <property type="component" value="Unassembled WGS sequence"/>
</dbReference>
<name>A0ACB8GX80_PSICU</name>
<evidence type="ECO:0000313" key="1">
    <source>
        <dbReference type="EMBL" id="KAH9480233.1"/>
    </source>
</evidence>